<keyword evidence="15" id="KW-0732">Signal</keyword>
<keyword evidence="9 11" id="KW-0129">CBS domain</keyword>
<dbReference type="PROSITE" id="PS51846">
    <property type="entry name" value="CNNM"/>
    <property type="match status" value="1"/>
</dbReference>
<evidence type="ECO:0000256" key="12">
    <source>
        <dbReference type="PROSITE-ProRule" id="PRU01193"/>
    </source>
</evidence>
<dbReference type="CDD" id="cd04590">
    <property type="entry name" value="CBS_pair_CorC_HlyC_assoc"/>
    <property type="match status" value="1"/>
</dbReference>
<evidence type="ECO:0000256" key="15">
    <source>
        <dbReference type="SAM" id="SignalP"/>
    </source>
</evidence>
<comment type="subcellular location">
    <subcellularLocation>
        <location evidence="1 13">Cell membrane</location>
        <topology evidence="1 13">Multi-pass membrane protein</topology>
    </subcellularLocation>
</comment>
<dbReference type="RefSeq" id="XP_032111223.1">
    <property type="nucleotide sequence ID" value="XM_032255332.1"/>
</dbReference>
<dbReference type="PANTHER" id="PTHR12064">
    <property type="entry name" value="METAL TRANSPORTER CNNM"/>
    <property type="match status" value="1"/>
</dbReference>
<keyword evidence="6" id="KW-0677">Repeat</keyword>
<dbReference type="Proteomes" id="UP000504640">
    <property type="component" value="Unplaced"/>
</dbReference>
<keyword evidence="5 12" id="KW-0812">Transmembrane</keyword>
<dbReference type="FunFam" id="3.10.580.10:FF:000001">
    <property type="entry name" value="Putative metal transporter CNNM3 isoform 2"/>
    <property type="match status" value="1"/>
</dbReference>
<dbReference type="InterPro" id="IPR002550">
    <property type="entry name" value="CNNM"/>
</dbReference>
<evidence type="ECO:0000256" key="5">
    <source>
        <dbReference type="ARBA" id="ARBA00022692"/>
    </source>
</evidence>
<feature type="transmembrane region" description="Helical" evidence="13">
    <location>
        <begin position="221"/>
        <end position="243"/>
    </location>
</feature>
<accession>A0A6J3FZK1</accession>
<dbReference type="GO" id="GO:0006811">
    <property type="term" value="P:monoatomic ion transport"/>
    <property type="evidence" value="ECO:0007669"/>
    <property type="project" value="UniProtKB-KW"/>
</dbReference>
<keyword evidence="7 12" id="KW-1133">Transmembrane helix</keyword>
<dbReference type="SUPFAM" id="SSF54631">
    <property type="entry name" value="CBS-domain pair"/>
    <property type="match status" value="1"/>
</dbReference>
<comment type="similarity">
    <text evidence="2 13">Belongs to the ACDP family.</text>
</comment>
<dbReference type="InterPro" id="IPR000644">
    <property type="entry name" value="CBS_dom"/>
</dbReference>
<dbReference type="GO" id="GO:0005886">
    <property type="term" value="C:plasma membrane"/>
    <property type="evidence" value="ECO:0007669"/>
    <property type="project" value="UniProtKB-SubCell"/>
</dbReference>
<evidence type="ECO:0000256" key="1">
    <source>
        <dbReference type="ARBA" id="ARBA00004651"/>
    </source>
</evidence>
<name>A0A6J3FZK1_SAPAP</name>
<feature type="domain" description="CNNM transmembrane" evidence="17">
    <location>
        <begin position="130"/>
        <end position="308"/>
    </location>
</feature>
<evidence type="ECO:0000259" key="17">
    <source>
        <dbReference type="PROSITE" id="PS51846"/>
    </source>
</evidence>
<feature type="domain" description="CBS" evidence="16">
    <location>
        <begin position="386"/>
        <end position="452"/>
    </location>
</feature>
<evidence type="ECO:0000256" key="4">
    <source>
        <dbReference type="ARBA" id="ARBA00022475"/>
    </source>
</evidence>
<evidence type="ECO:0000313" key="19">
    <source>
        <dbReference type="RefSeq" id="XP_032111223.1"/>
    </source>
</evidence>
<feature type="region of interest" description="Disordered" evidence="14">
    <location>
        <begin position="603"/>
        <end position="622"/>
    </location>
</feature>
<dbReference type="AlphaFoldDB" id="A0A6J3FZK1"/>
<dbReference type="Pfam" id="PF00571">
    <property type="entry name" value="CBS"/>
    <property type="match status" value="1"/>
</dbReference>
<evidence type="ECO:0000256" key="13">
    <source>
        <dbReference type="RuleBase" id="RU369091"/>
    </source>
</evidence>
<feature type="chain" id="PRO_5026926441" description="Metal transporter" evidence="15">
    <location>
        <begin position="28"/>
        <end position="706"/>
    </location>
</feature>
<evidence type="ECO:0000256" key="8">
    <source>
        <dbReference type="ARBA" id="ARBA00023065"/>
    </source>
</evidence>
<evidence type="ECO:0000259" key="16">
    <source>
        <dbReference type="PROSITE" id="PS51371"/>
    </source>
</evidence>
<dbReference type="GO" id="GO:0010960">
    <property type="term" value="P:magnesium ion homeostasis"/>
    <property type="evidence" value="ECO:0007669"/>
    <property type="project" value="InterPro"/>
</dbReference>
<evidence type="ECO:0000256" key="14">
    <source>
        <dbReference type="SAM" id="MobiDB-lite"/>
    </source>
</evidence>
<dbReference type="InterPro" id="IPR045095">
    <property type="entry name" value="ACDP"/>
</dbReference>
<evidence type="ECO:0000313" key="18">
    <source>
        <dbReference type="Proteomes" id="UP000504640"/>
    </source>
</evidence>
<dbReference type="PANTHER" id="PTHR12064:SF27">
    <property type="entry name" value="METAL TRANSPORTER CNNM3"/>
    <property type="match status" value="1"/>
</dbReference>
<gene>
    <name evidence="19" type="primary">CNNM3</name>
</gene>
<keyword evidence="10 12" id="KW-0472">Membrane</keyword>
<dbReference type="Pfam" id="PF25562">
    <property type="entry name" value="CNBH_CNNM2_C"/>
    <property type="match status" value="1"/>
</dbReference>
<organism evidence="18 19">
    <name type="scientific">Sapajus apella</name>
    <name type="common">Brown-capped capuchin</name>
    <name type="synonym">Cebus apella</name>
    <dbReference type="NCBI Taxonomy" id="9515"/>
    <lineage>
        <taxon>Eukaryota</taxon>
        <taxon>Metazoa</taxon>
        <taxon>Chordata</taxon>
        <taxon>Craniata</taxon>
        <taxon>Vertebrata</taxon>
        <taxon>Euteleostomi</taxon>
        <taxon>Mammalia</taxon>
        <taxon>Eutheria</taxon>
        <taxon>Euarchontoglires</taxon>
        <taxon>Primates</taxon>
        <taxon>Haplorrhini</taxon>
        <taxon>Platyrrhini</taxon>
        <taxon>Cebidae</taxon>
        <taxon>Cebinae</taxon>
        <taxon>Sapajus</taxon>
    </lineage>
</organism>
<keyword evidence="8" id="KW-0406">Ion transport</keyword>
<evidence type="ECO:0000256" key="9">
    <source>
        <dbReference type="ARBA" id="ARBA00023122"/>
    </source>
</evidence>
<dbReference type="Gene3D" id="3.10.580.10">
    <property type="entry name" value="CBS-domain"/>
    <property type="match status" value="1"/>
</dbReference>
<keyword evidence="18" id="KW-1185">Reference proteome</keyword>
<evidence type="ECO:0000256" key="11">
    <source>
        <dbReference type="PROSITE-ProRule" id="PRU00703"/>
    </source>
</evidence>
<sequence>MAAAAAAAGRLGWLFAALCLGNAAGEAALGPRVLGFCLEENGAAGAGWVRGGVARDTPDATFLLRLFGPGFANSSWSWVAPKGAGCPEEAAAPAGEWLALLRLRLRAEAVRPHSALLAVRVEPGGGAAEEAAPPWVLGLGAAGLLALAALARGLQLSALALAPAEVQVLRESGSEAERAAAQRLEPVRRWAGCVLAALLLLASLAQAALAVLLYRAAGQRAVPAVLGSAGLVFLVGEVVPAAVSGRWALALAPRALGLSRLAVLLTLPVALPMGQLLELAARPGRLRERVLELARGGGDPYSDLSKGVLRCRTVEDVLTPLEDCFMLDVSTVLDFGVLASIMQSGHTRIPVYEEERSNIVDMLYLKDLAFVDPEDCTPLSTITRFYNHPLHFVFNDTKLDAVLEEFKRGKSHLAIVQKVNNEGEGDPFYEVLGLVTLEDVIEEIIRSEILDESEDYRDTVVKRKPASLMAPLKRKEEFSLFKVSDDEHKVKISPQLLLATQRFLSQEVDVFSPLRISEKVLLHLLKHPSVNQEVRFDESNRLATHHYLYQRSQPVDYFILILQGRVEVEIGKEGLKFENGAFTYYGVSALTVPSSVHQSPVSSLQPIRHDLQPEPDSTRSSAYCPDYTVRALSDLQLIKVTRLQYLNALLATRAQNLPQSPENTDLQVIPGSQTRLLGEKMAIAAGSNHSRPGIPAEGSPGRNPGV</sequence>
<feature type="transmembrane region" description="Helical" evidence="13">
    <location>
        <begin position="194"/>
        <end position="214"/>
    </location>
</feature>
<dbReference type="PROSITE" id="PS51371">
    <property type="entry name" value="CBS"/>
    <property type="match status" value="1"/>
</dbReference>
<dbReference type="InterPro" id="IPR044751">
    <property type="entry name" value="Ion_transp-like_CBS"/>
</dbReference>
<dbReference type="InterPro" id="IPR046342">
    <property type="entry name" value="CBS_dom_sf"/>
</dbReference>
<evidence type="ECO:0000256" key="10">
    <source>
        <dbReference type="ARBA" id="ARBA00023136"/>
    </source>
</evidence>
<evidence type="ECO:0000256" key="2">
    <source>
        <dbReference type="ARBA" id="ARBA00010484"/>
    </source>
</evidence>
<comment type="function">
    <text evidence="13">Metal transporter.</text>
</comment>
<protein>
    <recommendedName>
        <fullName evidence="13">Metal transporter</fullName>
    </recommendedName>
</protein>
<keyword evidence="4" id="KW-1003">Cell membrane</keyword>
<feature type="transmembrane region" description="Helical" evidence="13">
    <location>
        <begin position="255"/>
        <end position="277"/>
    </location>
</feature>
<evidence type="ECO:0000256" key="6">
    <source>
        <dbReference type="ARBA" id="ARBA00022737"/>
    </source>
</evidence>
<dbReference type="GO" id="GO:0022857">
    <property type="term" value="F:transmembrane transporter activity"/>
    <property type="evidence" value="ECO:0007669"/>
    <property type="project" value="UniProtKB-UniRule"/>
</dbReference>
<keyword evidence="3" id="KW-0813">Transport</keyword>
<proteinExistence type="inferred from homology"/>
<reference evidence="19" key="1">
    <citation type="submission" date="2025-08" db="UniProtKB">
        <authorList>
            <consortium name="RefSeq"/>
        </authorList>
    </citation>
    <scope>IDENTIFICATION</scope>
    <source>
        <tissue evidence="19">Blood</tissue>
    </source>
</reference>
<dbReference type="CTD" id="26505"/>
<feature type="region of interest" description="Disordered" evidence="14">
    <location>
        <begin position="685"/>
        <end position="706"/>
    </location>
</feature>
<dbReference type="Pfam" id="PF01595">
    <property type="entry name" value="CNNM"/>
    <property type="match status" value="1"/>
</dbReference>
<evidence type="ECO:0000256" key="7">
    <source>
        <dbReference type="ARBA" id="ARBA00022989"/>
    </source>
</evidence>
<feature type="signal peptide" evidence="15">
    <location>
        <begin position="1"/>
        <end position="27"/>
    </location>
</feature>
<dbReference type="GeneID" id="116534732"/>
<evidence type="ECO:0000256" key="3">
    <source>
        <dbReference type="ARBA" id="ARBA00022448"/>
    </source>
</evidence>